<dbReference type="InterPro" id="IPR036188">
    <property type="entry name" value="FAD/NAD-bd_sf"/>
</dbReference>
<keyword evidence="1 3" id="KW-0560">Oxidoreductase</keyword>
<reference evidence="3 5" key="1">
    <citation type="journal article" date="2016" name="Genome Announc.">
        <title>Complete Genome Sequence of the Amino Acid-Fermenting Clostridium propionicum X2 (DSM 1682).</title>
        <authorList>
            <person name="Poehlein A."/>
            <person name="Schlien K."/>
            <person name="Chowdhury N.P."/>
            <person name="Gottschalk G."/>
            <person name="Buckel W."/>
            <person name="Daniel R."/>
        </authorList>
    </citation>
    <scope>NUCLEOTIDE SEQUENCE [LARGE SCALE GENOMIC DNA]</scope>
    <source>
        <strain evidence="3 5">X2</strain>
    </source>
</reference>
<reference evidence="6" key="3">
    <citation type="submission" date="2016-11" db="EMBL/GenBank/DDBJ databases">
        <authorList>
            <person name="Jaros S."/>
            <person name="Januszkiewicz K."/>
            <person name="Wedrychowicz H."/>
        </authorList>
    </citation>
    <scope>NUCLEOTIDE SEQUENCE [LARGE SCALE GENOMIC DNA]</scope>
    <source>
        <strain evidence="6">DSM 1682</strain>
    </source>
</reference>
<feature type="domain" description="FAD/NAD(P)-binding" evidence="2">
    <location>
        <begin position="6"/>
        <end position="312"/>
    </location>
</feature>
<dbReference type="EMBL" id="CP014223">
    <property type="protein sequence ID" value="AMJ41222.1"/>
    <property type="molecule type" value="Genomic_DNA"/>
</dbReference>
<dbReference type="AlphaFoldDB" id="A0A0X1U8H9"/>
<evidence type="ECO:0000313" key="5">
    <source>
        <dbReference type="Proteomes" id="UP000068026"/>
    </source>
</evidence>
<dbReference type="PRINTS" id="PR00368">
    <property type="entry name" value="FADPNR"/>
</dbReference>
<dbReference type="GO" id="GO:0050622">
    <property type="term" value="F:glycine dehydrogenase (cyanide-forming) activity"/>
    <property type="evidence" value="ECO:0007669"/>
    <property type="project" value="UniProtKB-EC"/>
</dbReference>
<evidence type="ECO:0000313" key="3">
    <source>
        <dbReference type="EMBL" id="AMJ41222.1"/>
    </source>
</evidence>
<gene>
    <name evidence="3" type="primary">hcnB_2</name>
    <name evidence="3" type="ORF">CPRO_16320</name>
    <name evidence="4" type="ORF">SAMN02745151_02847</name>
</gene>
<dbReference type="InterPro" id="IPR051691">
    <property type="entry name" value="Metab_Enz_Cyan_OpOx_G3PDH"/>
</dbReference>
<dbReference type="EC" id="1.4.99.5" evidence="3"/>
<dbReference type="PANTHER" id="PTHR42949">
    <property type="entry name" value="ANAEROBIC GLYCEROL-3-PHOSPHATE DEHYDROGENASE SUBUNIT B"/>
    <property type="match status" value="1"/>
</dbReference>
<evidence type="ECO:0000259" key="2">
    <source>
        <dbReference type="Pfam" id="PF07992"/>
    </source>
</evidence>
<proteinExistence type="predicted"/>
<dbReference type="OrthoDB" id="9776839at2"/>
<dbReference type="Proteomes" id="UP000184204">
    <property type="component" value="Unassembled WGS sequence"/>
</dbReference>
<dbReference type="Proteomes" id="UP000068026">
    <property type="component" value="Chromosome"/>
</dbReference>
<evidence type="ECO:0000256" key="1">
    <source>
        <dbReference type="ARBA" id="ARBA00023002"/>
    </source>
</evidence>
<evidence type="ECO:0000313" key="4">
    <source>
        <dbReference type="EMBL" id="SHF12020.1"/>
    </source>
</evidence>
<dbReference type="Pfam" id="PF07992">
    <property type="entry name" value="Pyr_redox_2"/>
    <property type="match status" value="1"/>
</dbReference>
<accession>A0A0X1U8H9</accession>
<organism evidence="4 6">
    <name type="scientific">Anaerotignum propionicum DSM 1682</name>
    <dbReference type="NCBI Taxonomy" id="991789"/>
    <lineage>
        <taxon>Bacteria</taxon>
        <taxon>Bacillati</taxon>
        <taxon>Bacillota</taxon>
        <taxon>Clostridia</taxon>
        <taxon>Lachnospirales</taxon>
        <taxon>Anaerotignaceae</taxon>
        <taxon>Anaerotignum</taxon>
    </lineage>
</organism>
<protein>
    <submittedName>
        <fullName evidence="3">Hydrogen cyanide synthase subunit HcnB</fullName>
        <ecNumber evidence="3">1.4.99.5</ecNumber>
    </submittedName>
    <submittedName>
        <fullName evidence="4">Thioredoxin reductase</fullName>
    </submittedName>
</protein>
<reference evidence="5" key="2">
    <citation type="submission" date="2016-01" db="EMBL/GenBank/DDBJ databases">
        <authorList>
            <person name="Poehlein A."/>
            <person name="Schlien K."/>
            <person name="Gottschalk G."/>
            <person name="Buckel W."/>
            <person name="Daniel R."/>
        </authorList>
    </citation>
    <scope>NUCLEOTIDE SEQUENCE [LARGE SCALE GENOMIC DNA]</scope>
    <source>
        <strain evidence="5">X2</strain>
    </source>
</reference>
<name>A0A0X1U8H9_ANAPI</name>
<sequence length="371" mass="39736">MKQCELLVIGGGPAGLSAAIEAAEAGVKVIIVDANEKAGGQLFKQIHKFFGSSMHRAGIRGMNIGQELLERCEKLGVEIWLDSLAIGMYKGNIVAVDVKKNLTEHKLEKIQAKKIVIATGASENAVRFPGWTLPGVMGAGAAQTMVNFHRVLPGKKVLMIGSGNVGLIVSYQLMQAGAEIVGIVEAQPKINGYAVHASKLTREGIPIYTGYTIVEASGDERVNRAIIAKVNPDWSTEPGTEITLDIDTIAIGAGLKPLIGMSYMSNCHLMNDRFLGGWAPCHNYSMETTTKDIYVAGDASGVEEANTAIEEGKVCGIAIAQALGYLEEEKAEQMKKDAWGRLAGLREGAHGAERTAAKERQLLEYKKVMEG</sequence>
<reference evidence="4" key="4">
    <citation type="submission" date="2016-11" db="EMBL/GenBank/DDBJ databases">
        <authorList>
            <person name="Varghese N."/>
            <person name="Submissions S."/>
        </authorList>
    </citation>
    <scope>NUCLEOTIDE SEQUENCE</scope>
    <source>
        <strain evidence="4">DSM 1682</strain>
    </source>
</reference>
<dbReference type="PRINTS" id="PR00411">
    <property type="entry name" value="PNDRDTASEI"/>
</dbReference>
<keyword evidence="5" id="KW-1185">Reference proteome</keyword>
<dbReference type="InterPro" id="IPR023753">
    <property type="entry name" value="FAD/NAD-binding_dom"/>
</dbReference>
<dbReference type="PANTHER" id="PTHR42949:SF3">
    <property type="entry name" value="ANAEROBIC GLYCEROL-3-PHOSPHATE DEHYDROGENASE SUBUNIT B"/>
    <property type="match status" value="1"/>
</dbReference>
<dbReference type="Gene3D" id="3.50.50.60">
    <property type="entry name" value="FAD/NAD(P)-binding domain"/>
    <property type="match status" value="2"/>
</dbReference>
<evidence type="ECO:0000313" key="6">
    <source>
        <dbReference type="Proteomes" id="UP000184204"/>
    </source>
</evidence>
<dbReference type="SUPFAM" id="SSF51905">
    <property type="entry name" value="FAD/NAD(P)-binding domain"/>
    <property type="match status" value="1"/>
</dbReference>
<dbReference type="RefSeq" id="WP_066050055.1">
    <property type="nucleotide sequence ID" value="NZ_CP014223.1"/>
</dbReference>
<dbReference type="EMBL" id="FQUA01000018">
    <property type="protein sequence ID" value="SHF12020.1"/>
    <property type="molecule type" value="Genomic_DNA"/>
</dbReference>
<dbReference type="KEGG" id="cpro:CPRO_16320"/>